<evidence type="ECO:0000313" key="3">
    <source>
        <dbReference type="Proteomes" id="UP001501138"/>
    </source>
</evidence>
<evidence type="ECO:0000313" key="2">
    <source>
        <dbReference type="EMBL" id="GAA1717818.1"/>
    </source>
</evidence>
<sequence length="72" mass="7609">MIIGGTTFAIISAVVSLIYFMQPWRTCPDDDAPAGCPMLPDDAAIMTAALVVTLFATAVAIAGAASRRRIYF</sequence>
<evidence type="ECO:0000256" key="1">
    <source>
        <dbReference type="SAM" id="Phobius"/>
    </source>
</evidence>
<name>A0ABN2J4V6_9MICO</name>
<organism evidence="2 3">
    <name type="scientific">Isoptericola hypogeus</name>
    <dbReference type="NCBI Taxonomy" id="300179"/>
    <lineage>
        <taxon>Bacteria</taxon>
        <taxon>Bacillati</taxon>
        <taxon>Actinomycetota</taxon>
        <taxon>Actinomycetes</taxon>
        <taxon>Micrococcales</taxon>
        <taxon>Promicromonosporaceae</taxon>
        <taxon>Isoptericola</taxon>
    </lineage>
</organism>
<comment type="caution">
    <text evidence="2">The sequence shown here is derived from an EMBL/GenBank/DDBJ whole genome shotgun (WGS) entry which is preliminary data.</text>
</comment>
<proteinExistence type="predicted"/>
<dbReference type="Proteomes" id="UP001501138">
    <property type="component" value="Unassembled WGS sequence"/>
</dbReference>
<feature type="transmembrane region" description="Helical" evidence="1">
    <location>
        <begin position="44"/>
        <end position="65"/>
    </location>
</feature>
<keyword evidence="3" id="KW-1185">Reference proteome</keyword>
<keyword evidence="1" id="KW-0472">Membrane</keyword>
<protein>
    <submittedName>
        <fullName evidence="2">Uncharacterized protein</fullName>
    </submittedName>
</protein>
<accession>A0ABN2J4V6</accession>
<feature type="transmembrane region" description="Helical" evidence="1">
    <location>
        <begin position="7"/>
        <end position="24"/>
    </location>
</feature>
<reference evidence="2 3" key="1">
    <citation type="journal article" date="2019" name="Int. J. Syst. Evol. Microbiol.">
        <title>The Global Catalogue of Microorganisms (GCM) 10K type strain sequencing project: providing services to taxonomists for standard genome sequencing and annotation.</title>
        <authorList>
            <consortium name="The Broad Institute Genomics Platform"/>
            <consortium name="The Broad Institute Genome Sequencing Center for Infectious Disease"/>
            <person name="Wu L."/>
            <person name="Ma J."/>
        </authorList>
    </citation>
    <scope>NUCLEOTIDE SEQUENCE [LARGE SCALE GENOMIC DNA]</scope>
    <source>
        <strain evidence="2 3">JCM 15589</strain>
    </source>
</reference>
<keyword evidence="1" id="KW-0812">Transmembrane</keyword>
<keyword evidence="1" id="KW-1133">Transmembrane helix</keyword>
<gene>
    <name evidence="2" type="ORF">GCM10009809_12180</name>
</gene>
<dbReference type="EMBL" id="BAAAPM010000003">
    <property type="protein sequence ID" value="GAA1717818.1"/>
    <property type="molecule type" value="Genomic_DNA"/>
</dbReference>